<reference evidence="1 2" key="1">
    <citation type="submission" date="2015-02" db="EMBL/GenBank/DDBJ databases">
        <title>Genome Sequencing of Rickettsiales.</title>
        <authorList>
            <person name="Daugherty S.C."/>
            <person name="Su Q."/>
            <person name="Abolude K."/>
            <person name="Beier-Sexton M."/>
            <person name="Carlyon J.A."/>
            <person name="Carter R."/>
            <person name="Day N.P."/>
            <person name="Dumler S.J."/>
            <person name="Dyachenko V."/>
            <person name="Godinez A."/>
            <person name="Kurtti T.J."/>
            <person name="Lichay M."/>
            <person name="Mullins K.E."/>
            <person name="Ott S."/>
            <person name="Pappas-Brown V."/>
            <person name="Paris D.H."/>
            <person name="Patel P."/>
            <person name="Richards A.L."/>
            <person name="Sadzewicz L."/>
            <person name="Sears K."/>
            <person name="Seidman D."/>
            <person name="Sengamalay N."/>
            <person name="Stenos J."/>
            <person name="Tallon L.J."/>
            <person name="Vincent G."/>
            <person name="Fraser C.M."/>
            <person name="Munderloh U."/>
            <person name="Dunning-Hotopp J.C."/>
        </authorList>
    </citation>
    <scope>NUCLEOTIDE SEQUENCE [LARGE SCALE GENOMIC DNA]</scope>
    <source>
        <strain evidence="1 2">Fuller</strain>
    </source>
</reference>
<protein>
    <submittedName>
        <fullName evidence="1">Uncharacterized protein</fullName>
    </submittedName>
</protein>
<dbReference type="EMBL" id="LANP01000019">
    <property type="protein sequence ID" value="KJV55636.1"/>
    <property type="molecule type" value="Genomic_DNA"/>
</dbReference>
<dbReference type="Proteomes" id="UP000033616">
    <property type="component" value="Unassembled WGS sequence"/>
</dbReference>
<evidence type="ECO:0000313" key="1">
    <source>
        <dbReference type="EMBL" id="KJV55636.1"/>
    </source>
</evidence>
<accession>A0A0F3MJ16</accession>
<dbReference type="AlphaFoldDB" id="A0A0F3MJ16"/>
<dbReference type="OrthoDB" id="7162258at2"/>
<dbReference type="RefSeq" id="WP_045797393.1">
    <property type="nucleotide sequence ID" value="NZ_LANP01000019.1"/>
</dbReference>
<sequence length="158" mass="18277">MLNLQEYINQDDELKSILEQHPKVKEYISYILKHYNYKITYFNQLFTKIGGCYSIIEKIKLLQCSNIKASSINSIINKDSTAPRVLAELLDKLTDSRIKTLQAQNISFTSIGSILKGSGAHAPRVFEELLEKLTDSRIKKLQAQNINFKSIWFYISWI</sequence>
<comment type="caution">
    <text evidence="1">The sequence shown here is derived from an EMBL/GenBank/DDBJ whole genome shotgun (WGS) entry which is preliminary data.</text>
</comment>
<keyword evidence="2" id="KW-1185">Reference proteome</keyword>
<proteinExistence type="predicted"/>
<gene>
    <name evidence="1" type="ORF">OCHUTO_0751</name>
</gene>
<dbReference type="PATRIC" id="fig|1359168.3.peg.383"/>
<name>A0A0F3MJ16_9RICK</name>
<organism evidence="1 2">
    <name type="scientific">Orientia chuto str. Dubai</name>
    <dbReference type="NCBI Taxonomy" id="1359168"/>
    <lineage>
        <taxon>Bacteria</taxon>
        <taxon>Pseudomonadati</taxon>
        <taxon>Pseudomonadota</taxon>
        <taxon>Alphaproteobacteria</taxon>
        <taxon>Rickettsiales</taxon>
        <taxon>Rickettsiaceae</taxon>
        <taxon>Rickettsieae</taxon>
        <taxon>Orientia</taxon>
    </lineage>
</organism>
<evidence type="ECO:0000313" key="2">
    <source>
        <dbReference type="Proteomes" id="UP000033616"/>
    </source>
</evidence>